<accession>A0A0G4K5N1</accession>
<sequence>MEENNIQNNIITEKTNVINDINNKIGKILENNLISNLIIIAIGFIASLAMTIYSYLKIINIAKLIDGTYSTSNSNIFFIDIFYFYIFYFFCFSLIFNINSKFNLRNIVIIFLSFLFVLIINLSTGFFAAIASIENTELYSQFYYIKYIFSVIIFFIIIALSYNGFQVLNSKSISEFFTFSADISIFAGLIAGIVSTVFGIFAAIVIFLIKDIISSLDEKIIFKLILLSISFLSSIFPFLVYIVYRKMKTNISIYLSRILMPFSLLFIFILLILLLMPDISPYDNRVSFILYNIMLAIIVLNMFFIRIDYKSSIFTKAVYLVLPIIAIIFDILVLTSSLYRLIEYGISPNKITLIGTNLIMLGNLIFITFFNIKSILIIFKKSDNIPNIKEITIGDTKSVFYIYIYGIWAFIACFIIPVLFSFFQ</sequence>
<feature type="transmembrane region" description="Helical" evidence="1">
    <location>
        <begin position="183"/>
        <end position="209"/>
    </location>
</feature>
<feature type="transmembrane region" description="Helical" evidence="1">
    <location>
        <begin position="359"/>
        <end position="379"/>
    </location>
</feature>
<reference evidence="3" key="1">
    <citation type="submission" date="2015-04" db="EMBL/GenBank/DDBJ databases">
        <authorList>
            <person name="Mushtaq Mamoona"/>
        </authorList>
    </citation>
    <scope>NUCLEOTIDE SEQUENCE [LARGE SCALE GENOMIC DNA]</scope>
    <source>
        <strain evidence="3">AN4859/03</strain>
    </source>
</reference>
<protein>
    <recommendedName>
        <fullName evidence="4">Transmembrane protein</fullName>
    </recommendedName>
</protein>
<evidence type="ECO:0000256" key="1">
    <source>
        <dbReference type="SAM" id="Phobius"/>
    </source>
</evidence>
<feature type="transmembrane region" description="Helical" evidence="1">
    <location>
        <begin position="400"/>
        <end position="423"/>
    </location>
</feature>
<dbReference type="OrthoDB" id="306941at2"/>
<keyword evidence="1" id="KW-0812">Transmembrane</keyword>
<keyword evidence="3" id="KW-1185">Reference proteome</keyword>
<dbReference type="RefSeq" id="WP_048593781.1">
    <property type="nucleotide sequence ID" value="NZ_CVLB01000001.1"/>
</dbReference>
<gene>
    <name evidence="2" type="ORF">BRSU_0673</name>
</gene>
<feature type="transmembrane region" description="Helical" evidence="1">
    <location>
        <begin position="143"/>
        <end position="162"/>
    </location>
</feature>
<feature type="transmembrane region" description="Helical" evidence="1">
    <location>
        <begin position="33"/>
        <end position="56"/>
    </location>
</feature>
<feature type="transmembrane region" description="Helical" evidence="1">
    <location>
        <begin position="317"/>
        <end position="339"/>
    </location>
</feature>
<evidence type="ECO:0008006" key="4">
    <source>
        <dbReference type="Google" id="ProtNLM"/>
    </source>
</evidence>
<keyword evidence="1" id="KW-0472">Membrane</keyword>
<keyword evidence="1" id="KW-1133">Transmembrane helix</keyword>
<evidence type="ECO:0000313" key="2">
    <source>
        <dbReference type="EMBL" id="CRF32249.1"/>
    </source>
</evidence>
<feature type="transmembrane region" description="Helical" evidence="1">
    <location>
        <begin position="288"/>
        <end position="305"/>
    </location>
</feature>
<evidence type="ECO:0000313" key="3">
    <source>
        <dbReference type="Proteomes" id="UP000043763"/>
    </source>
</evidence>
<feature type="transmembrane region" description="Helical" evidence="1">
    <location>
        <begin position="76"/>
        <end position="96"/>
    </location>
</feature>
<dbReference type="EMBL" id="CVLB01000001">
    <property type="protein sequence ID" value="CRF32249.1"/>
    <property type="molecule type" value="Genomic_DNA"/>
</dbReference>
<organism evidence="2 3">
    <name type="scientific">Brachyspira suanatina</name>
    <dbReference type="NCBI Taxonomy" id="381802"/>
    <lineage>
        <taxon>Bacteria</taxon>
        <taxon>Pseudomonadati</taxon>
        <taxon>Spirochaetota</taxon>
        <taxon>Spirochaetia</taxon>
        <taxon>Brachyspirales</taxon>
        <taxon>Brachyspiraceae</taxon>
        <taxon>Brachyspira</taxon>
    </lineage>
</organism>
<proteinExistence type="predicted"/>
<feature type="transmembrane region" description="Helical" evidence="1">
    <location>
        <begin position="108"/>
        <end position="131"/>
    </location>
</feature>
<feature type="transmembrane region" description="Helical" evidence="1">
    <location>
        <begin position="221"/>
        <end position="242"/>
    </location>
</feature>
<name>A0A0G4K5N1_9SPIR</name>
<dbReference type="Proteomes" id="UP000043763">
    <property type="component" value="Unassembled WGS sequence"/>
</dbReference>
<feature type="transmembrane region" description="Helical" evidence="1">
    <location>
        <begin position="254"/>
        <end position="276"/>
    </location>
</feature>
<dbReference type="AlphaFoldDB" id="A0A0G4K5N1"/>